<protein>
    <submittedName>
        <fullName evidence="3">Uncharacterized protein</fullName>
    </submittedName>
</protein>
<gene>
    <name evidence="3" type="ORF">J2X11_000866</name>
</gene>
<dbReference type="EMBL" id="JAVDWH010000001">
    <property type="protein sequence ID" value="MDR7086027.1"/>
    <property type="molecule type" value="Genomic_DNA"/>
</dbReference>
<feature type="compositionally biased region" description="Low complexity" evidence="1">
    <location>
        <begin position="35"/>
        <end position="54"/>
    </location>
</feature>
<feature type="chain" id="PRO_5046708504" evidence="2">
    <location>
        <begin position="23"/>
        <end position="301"/>
    </location>
</feature>
<comment type="caution">
    <text evidence="3">The sequence shown here is derived from an EMBL/GenBank/DDBJ whole genome shotgun (WGS) entry which is preliminary data.</text>
</comment>
<keyword evidence="4" id="KW-1185">Reference proteome</keyword>
<accession>A0ABU1ULG3</accession>
<evidence type="ECO:0000313" key="4">
    <source>
        <dbReference type="Proteomes" id="UP001257739"/>
    </source>
</evidence>
<reference evidence="3 4" key="1">
    <citation type="submission" date="2023-07" db="EMBL/GenBank/DDBJ databases">
        <title>Sorghum-associated microbial communities from plants grown in Nebraska, USA.</title>
        <authorList>
            <person name="Schachtman D."/>
        </authorList>
    </citation>
    <scope>NUCLEOTIDE SEQUENCE [LARGE SCALE GENOMIC DNA]</scope>
    <source>
        <strain evidence="3 4">BE248</strain>
    </source>
</reference>
<feature type="region of interest" description="Disordered" evidence="1">
    <location>
        <begin position="30"/>
        <end position="83"/>
    </location>
</feature>
<evidence type="ECO:0000256" key="1">
    <source>
        <dbReference type="SAM" id="MobiDB-lite"/>
    </source>
</evidence>
<keyword evidence="2" id="KW-0732">Signal</keyword>
<dbReference type="RefSeq" id="WP_309967152.1">
    <property type="nucleotide sequence ID" value="NZ_JAVDWH010000001.1"/>
</dbReference>
<proteinExistence type="predicted"/>
<sequence length="301" mass="32033">MKTKWLTVFAGAVTAVVLVSLAMGFAAPDGSVGDKPTASSTPSASETATSKPKPTADPAPDPARAALAPESVRGVWPGRPGKASVKGKKVNWCPAVRITGEADAVRVFGAKAVDAAACEAVRFVFEKRYSRLSLPRQSYKPSNFDFVLPSLSSTTATQIYQPRINAFVANPGSTAARDELGLVLLRGEGKRGKYASAGLGRVYYGKAYTTRGYRGRAAWINPKWSTVSISVDYSKAQPRIAAKFTAQASVPVFNTAKKRDEMLTVATSATYFLRHGGGTAWSIGGWTVTTNTLGFFPLRVN</sequence>
<evidence type="ECO:0000256" key="2">
    <source>
        <dbReference type="SAM" id="SignalP"/>
    </source>
</evidence>
<dbReference type="Proteomes" id="UP001257739">
    <property type="component" value="Unassembled WGS sequence"/>
</dbReference>
<organism evidence="3 4">
    <name type="scientific">Aeromicrobium panaciterrae</name>
    <dbReference type="NCBI Taxonomy" id="363861"/>
    <lineage>
        <taxon>Bacteria</taxon>
        <taxon>Bacillati</taxon>
        <taxon>Actinomycetota</taxon>
        <taxon>Actinomycetes</taxon>
        <taxon>Propionibacteriales</taxon>
        <taxon>Nocardioidaceae</taxon>
        <taxon>Aeromicrobium</taxon>
    </lineage>
</organism>
<name>A0ABU1ULG3_9ACTN</name>
<feature type="signal peptide" evidence="2">
    <location>
        <begin position="1"/>
        <end position="22"/>
    </location>
</feature>
<evidence type="ECO:0000313" key="3">
    <source>
        <dbReference type="EMBL" id="MDR7086027.1"/>
    </source>
</evidence>